<dbReference type="InterPro" id="IPR013325">
    <property type="entry name" value="RNA_pol_sigma_r2"/>
</dbReference>
<dbReference type="InterPro" id="IPR014284">
    <property type="entry name" value="RNA_pol_sigma-70_dom"/>
</dbReference>
<dbReference type="InterPro" id="IPR007627">
    <property type="entry name" value="RNA_pol_sigma70_r2"/>
</dbReference>
<dbReference type="CDD" id="cd06171">
    <property type="entry name" value="Sigma70_r4"/>
    <property type="match status" value="1"/>
</dbReference>
<dbReference type="SUPFAM" id="SSF88946">
    <property type="entry name" value="Sigma2 domain of RNA polymerase sigma factors"/>
    <property type="match status" value="1"/>
</dbReference>
<evidence type="ECO:0000256" key="4">
    <source>
        <dbReference type="ARBA" id="ARBA00023125"/>
    </source>
</evidence>
<dbReference type="EMBL" id="AP025591">
    <property type="protein sequence ID" value="BDG02376.1"/>
    <property type="molecule type" value="Genomic_DNA"/>
</dbReference>
<evidence type="ECO:0000256" key="3">
    <source>
        <dbReference type="ARBA" id="ARBA00023082"/>
    </source>
</evidence>
<gene>
    <name evidence="8" type="ORF">AMOR_13720</name>
</gene>
<dbReference type="InterPro" id="IPR039425">
    <property type="entry name" value="RNA_pol_sigma-70-like"/>
</dbReference>
<dbReference type="NCBIfam" id="TIGR02937">
    <property type="entry name" value="sigma70-ECF"/>
    <property type="match status" value="1"/>
</dbReference>
<keyword evidence="5" id="KW-0804">Transcription</keyword>
<comment type="similarity">
    <text evidence="1">Belongs to the sigma-70 factor family. ECF subfamily.</text>
</comment>
<dbReference type="PANTHER" id="PTHR43133:SF8">
    <property type="entry name" value="RNA POLYMERASE SIGMA FACTOR HI_1459-RELATED"/>
    <property type="match status" value="1"/>
</dbReference>
<keyword evidence="2" id="KW-0805">Transcription regulation</keyword>
<evidence type="ECO:0000256" key="2">
    <source>
        <dbReference type="ARBA" id="ARBA00023015"/>
    </source>
</evidence>
<evidence type="ECO:0000313" key="8">
    <source>
        <dbReference type="EMBL" id="BDG02376.1"/>
    </source>
</evidence>
<dbReference type="Gene3D" id="1.10.1740.10">
    <property type="match status" value="1"/>
</dbReference>
<organism evidence="8 9">
    <name type="scientific">Anaeromyxobacter oryzae</name>
    <dbReference type="NCBI Taxonomy" id="2918170"/>
    <lineage>
        <taxon>Bacteria</taxon>
        <taxon>Pseudomonadati</taxon>
        <taxon>Myxococcota</taxon>
        <taxon>Myxococcia</taxon>
        <taxon>Myxococcales</taxon>
        <taxon>Cystobacterineae</taxon>
        <taxon>Anaeromyxobacteraceae</taxon>
        <taxon>Anaeromyxobacter</taxon>
    </lineage>
</organism>
<reference evidence="9" key="1">
    <citation type="journal article" date="2022" name="Int. J. Syst. Evol. Microbiol.">
        <title>Anaeromyxobacter oryzae sp. nov., Anaeromyxobacter diazotrophicus sp. nov. and Anaeromyxobacter paludicola sp. nov., isolated from paddy soils.</title>
        <authorList>
            <person name="Itoh H."/>
            <person name="Xu Z."/>
            <person name="Mise K."/>
            <person name="Masuda Y."/>
            <person name="Ushijima N."/>
            <person name="Hayakawa C."/>
            <person name="Shiratori Y."/>
            <person name="Senoo K."/>
        </authorList>
    </citation>
    <scope>NUCLEOTIDE SEQUENCE [LARGE SCALE GENOMIC DNA]</scope>
    <source>
        <strain evidence="9">Red232</strain>
    </source>
</reference>
<dbReference type="InterPro" id="IPR013249">
    <property type="entry name" value="RNA_pol_sigma70_r4_t2"/>
</dbReference>
<keyword evidence="9" id="KW-1185">Reference proteome</keyword>
<dbReference type="GO" id="GO:0000428">
    <property type="term" value="C:DNA-directed RNA polymerase complex"/>
    <property type="evidence" value="ECO:0007669"/>
    <property type="project" value="UniProtKB-KW"/>
</dbReference>
<proteinExistence type="inferred from homology"/>
<dbReference type="SUPFAM" id="SSF88659">
    <property type="entry name" value="Sigma3 and sigma4 domains of RNA polymerase sigma factors"/>
    <property type="match status" value="1"/>
</dbReference>
<accession>A0ABN6MMY4</accession>
<sequence length="201" mass="22532">MNGPDREFRALYEELAPGIRRYLSRLVGAAEAEDLTQEVFARAHRALPTRRGDSLVSTWLYRIATNAAIDRLRAASRHEVPVAATAESPVEEEHELVSGGGACEAQDADSHVIRKEMRHCILDLVDRLPPAYREVILLGELRDSRDQEIADALGITLEAAKMRLHRARAELRKLLGASCELYRDERNELACDRKPPGGSRR</sequence>
<dbReference type="Pfam" id="PF04542">
    <property type="entry name" value="Sigma70_r2"/>
    <property type="match status" value="1"/>
</dbReference>
<dbReference type="Pfam" id="PF08281">
    <property type="entry name" value="Sigma70_r4_2"/>
    <property type="match status" value="1"/>
</dbReference>
<dbReference type="RefSeq" id="WP_248359996.1">
    <property type="nucleotide sequence ID" value="NZ_AP025591.1"/>
</dbReference>
<dbReference type="Proteomes" id="UP001162891">
    <property type="component" value="Chromosome"/>
</dbReference>
<evidence type="ECO:0000259" key="7">
    <source>
        <dbReference type="Pfam" id="PF08281"/>
    </source>
</evidence>
<feature type="domain" description="RNA polymerase sigma-70 region 2" evidence="6">
    <location>
        <begin position="11"/>
        <end position="77"/>
    </location>
</feature>
<evidence type="ECO:0000259" key="6">
    <source>
        <dbReference type="Pfam" id="PF04542"/>
    </source>
</evidence>
<protein>
    <submittedName>
        <fullName evidence="8">DNA-directed RNA polymerase sigma-70 factor</fullName>
    </submittedName>
</protein>
<evidence type="ECO:0000256" key="5">
    <source>
        <dbReference type="ARBA" id="ARBA00023163"/>
    </source>
</evidence>
<dbReference type="Gene3D" id="1.10.10.10">
    <property type="entry name" value="Winged helix-like DNA-binding domain superfamily/Winged helix DNA-binding domain"/>
    <property type="match status" value="1"/>
</dbReference>
<dbReference type="PANTHER" id="PTHR43133">
    <property type="entry name" value="RNA POLYMERASE ECF-TYPE SIGMA FACTO"/>
    <property type="match status" value="1"/>
</dbReference>
<dbReference type="InterPro" id="IPR013324">
    <property type="entry name" value="RNA_pol_sigma_r3/r4-like"/>
</dbReference>
<keyword evidence="3" id="KW-0731">Sigma factor</keyword>
<keyword evidence="8" id="KW-0240">DNA-directed RNA polymerase</keyword>
<feature type="domain" description="RNA polymerase sigma factor 70 region 4 type 2" evidence="7">
    <location>
        <begin position="119"/>
        <end position="171"/>
    </location>
</feature>
<dbReference type="InterPro" id="IPR036388">
    <property type="entry name" value="WH-like_DNA-bd_sf"/>
</dbReference>
<evidence type="ECO:0000313" key="9">
    <source>
        <dbReference type="Proteomes" id="UP001162891"/>
    </source>
</evidence>
<keyword evidence="4" id="KW-0238">DNA-binding</keyword>
<evidence type="ECO:0000256" key="1">
    <source>
        <dbReference type="ARBA" id="ARBA00010641"/>
    </source>
</evidence>
<name>A0ABN6MMY4_9BACT</name>